<dbReference type="Gene3D" id="1.20.950.20">
    <property type="entry name" value="Transmembrane di-heme cytochromes, Chain C"/>
    <property type="match status" value="1"/>
</dbReference>
<comment type="similarity">
    <text evidence="12">Belongs to the cytochrome b561 family.</text>
</comment>
<evidence type="ECO:0000256" key="5">
    <source>
        <dbReference type="ARBA" id="ARBA00022617"/>
    </source>
</evidence>
<keyword evidence="5" id="KW-0349">Heme</keyword>
<keyword evidence="7" id="KW-0479">Metal-binding</keyword>
<feature type="transmembrane region" description="Helical" evidence="13">
    <location>
        <begin position="90"/>
        <end position="111"/>
    </location>
</feature>
<protein>
    <submittedName>
        <fullName evidence="15">Cytochrome b</fullName>
    </submittedName>
</protein>
<feature type="transmembrane region" description="Helical" evidence="13">
    <location>
        <begin position="60"/>
        <end position="78"/>
    </location>
</feature>
<sequence>MRNNSSLLDSVNRYGLISRIFHWSMAVLFILQFGIAITLYLSGEGALSDALWPLHQQVGFTLFLLAFLRGIWGILNIGRRHHTPGLSGKLAAAGHLVIYALMLLVPLLALMRAAGDQYGFSFLGVEIFTPAVVENTALTAPGNAAHSLLGWVLLVVIAGHVVMAMLHHFVLGDDTFRRMIGQESKR</sequence>
<feature type="domain" description="Cytochrome b561 bacterial/Ni-hydrogenase" evidence="14">
    <location>
        <begin position="13"/>
        <end position="181"/>
    </location>
</feature>
<dbReference type="EMBL" id="CP099967">
    <property type="protein sequence ID" value="UWL59585.1"/>
    <property type="molecule type" value="Genomic_DNA"/>
</dbReference>
<name>A0ABY5U8B8_9HYPH</name>
<evidence type="ECO:0000313" key="15">
    <source>
        <dbReference type="EMBL" id="UWL59585.1"/>
    </source>
</evidence>
<dbReference type="SUPFAM" id="SSF81342">
    <property type="entry name" value="Transmembrane di-heme cytochromes"/>
    <property type="match status" value="1"/>
</dbReference>
<evidence type="ECO:0000256" key="1">
    <source>
        <dbReference type="ARBA" id="ARBA00001970"/>
    </source>
</evidence>
<evidence type="ECO:0000256" key="6">
    <source>
        <dbReference type="ARBA" id="ARBA00022692"/>
    </source>
</evidence>
<evidence type="ECO:0000256" key="12">
    <source>
        <dbReference type="ARBA" id="ARBA00037975"/>
    </source>
</evidence>
<organism evidence="15 16">
    <name type="scientific">Brucella pseudintermedia</name>
    <dbReference type="NCBI Taxonomy" id="370111"/>
    <lineage>
        <taxon>Bacteria</taxon>
        <taxon>Pseudomonadati</taxon>
        <taxon>Pseudomonadota</taxon>
        <taxon>Alphaproteobacteria</taxon>
        <taxon>Hyphomicrobiales</taxon>
        <taxon>Brucellaceae</taxon>
        <taxon>Brucella/Ochrobactrum group</taxon>
        <taxon>Brucella</taxon>
    </lineage>
</organism>
<gene>
    <name evidence="15" type="ORF">NIK97_08630</name>
</gene>
<keyword evidence="16" id="KW-1185">Reference proteome</keyword>
<comment type="subcellular location">
    <subcellularLocation>
        <location evidence="2">Cell membrane</location>
        <topology evidence="2">Multi-pass membrane protein</topology>
    </subcellularLocation>
</comment>
<dbReference type="PANTHER" id="PTHR30529:SF1">
    <property type="entry name" value="CYTOCHROME B561 HOMOLOG 2"/>
    <property type="match status" value="1"/>
</dbReference>
<comment type="cofactor">
    <cofactor evidence="1">
        <name>heme b</name>
        <dbReference type="ChEBI" id="CHEBI:60344"/>
    </cofactor>
</comment>
<keyword evidence="11 13" id="KW-0472">Membrane</keyword>
<dbReference type="InterPro" id="IPR052168">
    <property type="entry name" value="Cytochrome_b561_oxidase"/>
</dbReference>
<dbReference type="RefSeq" id="WP_121986878.1">
    <property type="nucleotide sequence ID" value="NZ_CP099967.1"/>
</dbReference>
<keyword evidence="8" id="KW-0249">Electron transport</keyword>
<dbReference type="PANTHER" id="PTHR30529">
    <property type="entry name" value="CYTOCHROME B561"/>
    <property type="match status" value="1"/>
</dbReference>
<feature type="transmembrane region" description="Helical" evidence="13">
    <location>
        <begin position="148"/>
        <end position="171"/>
    </location>
</feature>
<keyword evidence="6 13" id="KW-0812">Transmembrane</keyword>
<dbReference type="Proteomes" id="UP001058739">
    <property type="component" value="Chromosome 01"/>
</dbReference>
<keyword evidence="9 13" id="KW-1133">Transmembrane helix</keyword>
<evidence type="ECO:0000256" key="7">
    <source>
        <dbReference type="ARBA" id="ARBA00022723"/>
    </source>
</evidence>
<accession>A0ABY5U8B8</accession>
<evidence type="ECO:0000256" key="9">
    <source>
        <dbReference type="ARBA" id="ARBA00022989"/>
    </source>
</evidence>
<evidence type="ECO:0000313" key="16">
    <source>
        <dbReference type="Proteomes" id="UP001058739"/>
    </source>
</evidence>
<evidence type="ECO:0000256" key="13">
    <source>
        <dbReference type="SAM" id="Phobius"/>
    </source>
</evidence>
<dbReference type="Pfam" id="PF01292">
    <property type="entry name" value="Ni_hydr_CYTB"/>
    <property type="match status" value="1"/>
</dbReference>
<keyword evidence="10" id="KW-0408">Iron</keyword>
<evidence type="ECO:0000259" key="14">
    <source>
        <dbReference type="Pfam" id="PF01292"/>
    </source>
</evidence>
<evidence type="ECO:0000256" key="4">
    <source>
        <dbReference type="ARBA" id="ARBA00022475"/>
    </source>
</evidence>
<evidence type="ECO:0000256" key="2">
    <source>
        <dbReference type="ARBA" id="ARBA00004651"/>
    </source>
</evidence>
<evidence type="ECO:0000256" key="10">
    <source>
        <dbReference type="ARBA" id="ARBA00023004"/>
    </source>
</evidence>
<dbReference type="InterPro" id="IPR016174">
    <property type="entry name" value="Di-haem_cyt_TM"/>
</dbReference>
<keyword evidence="4" id="KW-1003">Cell membrane</keyword>
<evidence type="ECO:0000256" key="3">
    <source>
        <dbReference type="ARBA" id="ARBA00022448"/>
    </source>
</evidence>
<evidence type="ECO:0000256" key="8">
    <source>
        <dbReference type="ARBA" id="ARBA00022982"/>
    </source>
</evidence>
<evidence type="ECO:0000256" key="11">
    <source>
        <dbReference type="ARBA" id="ARBA00023136"/>
    </source>
</evidence>
<dbReference type="InterPro" id="IPR011577">
    <property type="entry name" value="Cyt_b561_bac/Ni-Hgenase"/>
</dbReference>
<feature type="transmembrane region" description="Helical" evidence="13">
    <location>
        <begin position="20"/>
        <end position="40"/>
    </location>
</feature>
<keyword evidence="3" id="KW-0813">Transport</keyword>
<reference evidence="15" key="1">
    <citation type="submission" date="2022-06" db="EMBL/GenBank/DDBJ databases">
        <title>Complete Genome Sequence of Deoxynivalenol-bioadsorption Ochrobactrum pseudintermedium ASAG-D25.</title>
        <authorList>
            <person name="Wang N."/>
        </authorList>
    </citation>
    <scope>NUCLEOTIDE SEQUENCE</scope>
    <source>
        <strain evidence="15">ASAG-D25</strain>
    </source>
</reference>
<proteinExistence type="inferred from homology"/>